<comment type="caution">
    <text evidence="2">The sequence shown here is derived from an EMBL/GenBank/DDBJ whole genome shotgun (WGS) entry which is preliminary data.</text>
</comment>
<feature type="domain" description="SGNH hydrolase-type esterase" evidence="1">
    <location>
        <begin position="22"/>
        <end position="152"/>
    </location>
</feature>
<dbReference type="Proteomes" id="UP001515480">
    <property type="component" value="Unassembled WGS sequence"/>
</dbReference>
<proteinExistence type="predicted"/>
<accession>A0AB34JBY5</accession>
<evidence type="ECO:0000259" key="1">
    <source>
        <dbReference type="Pfam" id="PF13472"/>
    </source>
</evidence>
<dbReference type="InterPro" id="IPR013830">
    <property type="entry name" value="SGNH_hydro"/>
</dbReference>
<evidence type="ECO:0000313" key="2">
    <source>
        <dbReference type="EMBL" id="KAL1519156.1"/>
    </source>
</evidence>
<dbReference type="CDD" id="cd00229">
    <property type="entry name" value="SGNH_hydrolase"/>
    <property type="match status" value="1"/>
</dbReference>
<dbReference type="EMBL" id="JBGBPQ010000010">
    <property type="protein sequence ID" value="KAL1519156.1"/>
    <property type="molecule type" value="Genomic_DNA"/>
</dbReference>
<keyword evidence="3" id="KW-1185">Reference proteome</keyword>
<dbReference type="InterPro" id="IPR036514">
    <property type="entry name" value="SGNH_hydro_sf"/>
</dbReference>
<dbReference type="SUPFAM" id="SSF52266">
    <property type="entry name" value="SGNH hydrolase"/>
    <property type="match status" value="1"/>
</dbReference>
<protein>
    <recommendedName>
        <fullName evidence="1">SGNH hydrolase-type esterase domain-containing protein</fullName>
    </recommendedName>
</protein>
<gene>
    <name evidence="2" type="ORF">AB1Y20_003416</name>
</gene>
<evidence type="ECO:0000313" key="3">
    <source>
        <dbReference type="Proteomes" id="UP001515480"/>
    </source>
</evidence>
<dbReference type="AlphaFoldDB" id="A0AB34JBY5"/>
<dbReference type="Gene3D" id="3.40.50.1110">
    <property type="entry name" value="SGNH hydrolase"/>
    <property type="match status" value="1"/>
</dbReference>
<dbReference type="Pfam" id="PF13472">
    <property type="entry name" value="Lipase_GDSL_2"/>
    <property type="match status" value="1"/>
</dbReference>
<reference evidence="2 3" key="1">
    <citation type="journal article" date="2024" name="Science">
        <title>Giant polyketide synthase enzymes in the biosynthesis of giant marine polyether toxins.</title>
        <authorList>
            <person name="Fallon T.R."/>
            <person name="Shende V.V."/>
            <person name="Wierzbicki I.H."/>
            <person name="Pendleton A.L."/>
            <person name="Watervoot N.F."/>
            <person name="Auber R.P."/>
            <person name="Gonzalez D.J."/>
            <person name="Wisecaver J.H."/>
            <person name="Moore B.S."/>
        </authorList>
    </citation>
    <scope>NUCLEOTIDE SEQUENCE [LARGE SCALE GENOMIC DNA]</scope>
    <source>
        <strain evidence="2 3">12B1</strain>
    </source>
</reference>
<name>A0AB34JBY5_PRYPA</name>
<sequence length="320" mass="35214">MPAAETVECWMGSRPKIQLIIFGDSWCHGNGSVRAWPELLGERLGWRTLNVAIPGSDSRMLKQQCDILLNVMKRRELEVHEDAWVLVHTGGNDILSNHPHQIFRMVWAAISRLLCCGLPFCSGPMPIIDQVAHNVQALLSRLHTTLGIKNAILVGMPLTASLPMVEHTVRLLLGDNACVGATGAYILRQINAVHIAELRKMRPDCSQHTYQGGMGLEPPASNARAADFKVVCLDEAAAVDAITAAEPSEHEGELVGLGSYDALWQDPVHPSQLCHEALSNVFVERFRQELEQNHSGHTGRESTEASRLTRPILSKVLATR</sequence>
<organism evidence="2 3">
    <name type="scientific">Prymnesium parvum</name>
    <name type="common">Toxic golden alga</name>
    <dbReference type="NCBI Taxonomy" id="97485"/>
    <lineage>
        <taxon>Eukaryota</taxon>
        <taxon>Haptista</taxon>
        <taxon>Haptophyta</taxon>
        <taxon>Prymnesiophyceae</taxon>
        <taxon>Prymnesiales</taxon>
        <taxon>Prymnesiaceae</taxon>
        <taxon>Prymnesium</taxon>
    </lineage>
</organism>